<dbReference type="OrthoDB" id="3158924at2759"/>
<proteinExistence type="predicted"/>
<feature type="non-terminal residue" evidence="1">
    <location>
        <position position="111"/>
    </location>
</feature>
<dbReference type="KEGG" id="shs:STEHIDRAFT_34526"/>
<dbReference type="EMBL" id="JH687435">
    <property type="protein sequence ID" value="EIM79031.1"/>
    <property type="molecule type" value="Genomic_DNA"/>
</dbReference>
<name>R7RVH6_STEHR</name>
<feature type="non-terminal residue" evidence="1">
    <location>
        <position position="1"/>
    </location>
</feature>
<dbReference type="AlphaFoldDB" id="R7RVH6"/>
<organism evidence="1 2">
    <name type="scientific">Stereum hirsutum (strain FP-91666)</name>
    <name type="common">White-rot fungus</name>
    <dbReference type="NCBI Taxonomy" id="721885"/>
    <lineage>
        <taxon>Eukaryota</taxon>
        <taxon>Fungi</taxon>
        <taxon>Dikarya</taxon>
        <taxon>Basidiomycota</taxon>
        <taxon>Agaricomycotina</taxon>
        <taxon>Agaricomycetes</taxon>
        <taxon>Russulales</taxon>
        <taxon>Stereaceae</taxon>
        <taxon>Stereum</taxon>
    </lineage>
</organism>
<dbReference type="RefSeq" id="XP_007302271.1">
    <property type="nucleotide sequence ID" value="XM_007302209.1"/>
</dbReference>
<sequence length="111" mass="12691">SVCELKLPDELVKRRIHPRFHMNLVRPHIASSDDIFPSRDLAAAYDFGQPDRDEVYFTSLVGHSWDGQKIRFIGTLSTGNVEWTSLDRVRHTELLRDYLALRGVASATELP</sequence>
<evidence type="ECO:0000313" key="1">
    <source>
        <dbReference type="EMBL" id="EIM79031.1"/>
    </source>
</evidence>
<dbReference type="RefSeq" id="XP_007311870.1">
    <property type="nucleotide sequence ID" value="XM_007311808.1"/>
</dbReference>
<dbReference type="RefSeq" id="XP_007299215.1">
    <property type="nucleotide sequence ID" value="XM_007299153.1"/>
</dbReference>
<accession>R7RVH6</accession>
<dbReference type="eggNOG" id="KOG0017">
    <property type="taxonomic scope" value="Eukaryota"/>
</dbReference>
<gene>
    <name evidence="1" type="ORF">STEHIDRAFT_34526</name>
</gene>
<dbReference type="Proteomes" id="UP000053927">
    <property type="component" value="Unassembled WGS sequence"/>
</dbReference>
<reference evidence="2" key="1">
    <citation type="journal article" date="2012" name="Science">
        <title>The Paleozoic origin of enzymatic lignin decomposition reconstructed from 31 fungal genomes.</title>
        <authorList>
            <person name="Floudas D."/>
            <person name="Binder M."/>
            <person name="Riley R."/>
            <person name="Barry K."/>
            <person name="Blanchette R.A."/>
            <person name="Henrissat B."/>
            <person name="Martinez A.T."/>
            <person name="Otillar R."/>
            <person name="Spatafora J.W."/>
            <person name="Yadav J.S."/>
            <person name="Aerts A."/>
            <person name="Benoit I."/>
            <person name="Boyd A."/>
            <person name="Carlson A."/>
            <person name="Copeland A."/>
            <person name="Coutinho P.M."/>
            <person name="de Vries R.P."/>
            <person name="Ferreira P."/>
            <person name="Findley K."/>
            <person name="Foster B."/>
            <person name="Gaskell J."/>
            <person name="Glotzer D."/>
            <person name="Gorecki P."/>
            <person name="Heitman J."/>
            <person name="Hesse C."/>
            <person name="Hori C."/>
            <person name="Igarashi K."/>
            <person name="Jurgens J.A."/>
            <person name="Kallen N."/>
            <person name="Kersten P."/>
            <person name="Kohler A."/>
            <person name="Kuees U."/>
            <person name="Kumar T.K.A."/>
            <person name="Kuo A."/>
            <person name="LaButti K."/>
            <person name="Larrondo L.F."/>
            <person name="Lindquist E."/>
            <person name="Ling A."/>
            <person name="Lombard V."/>
            <person name="Lucas S."/>
            <person name="Lundell T."/>
            <person name="Martin R."/>
            <person name="McLaughlin D.J."/>
            <person name="Morgenstern I."/>
            <person name="Morin E."/>
            <person name="Murat C."/>
            <person name="Nagy L.G."/>
            <person name="Nolan M."/>
            <person name="Ohm R.A."/>
            <person name="Patyshakuliyeva A."/>
            <person name="Rokas A."/>
            <person name="Ruiz-Duenas F.J."/>
            <person name="Sabat G."/>
            <person name="Salamov A."/>
            <person name="Samejima M."/>
            <person name="Schmutz J."/>
            <person name="Slot J.C."/>
            <person name="St John F."/>
            <person name="Stenlid J."/>
            <person name="Sun H."/>
            <person name="Sun S."/>
            <person name="Syed K."/>
            <person name="Tsang A."/>
            <person name="Wiebenga A."/>
            <person name="Young D."/>
            <person name="Pisabarro A."/>
            <person name="Eastwood D.C."/>
            <person name="Martin F."/>
            <person name="Cullen D."/>
            <person name="Grigoriev I.V."/>
            <person name="Hibbett D.S."/>
        </authorList>
    </citation>
    <scope>NUCLEOTIDE SEQUENCE [LARGE SCALE GENOMIC DNA]</scope>
    <source>
        <strain evidence="2">FP-91666</strain>
    </source>
</reference>
<evidence type="ECO:0000313" key="2">
    <source>
        <dbReference type="Proteomes" id="UP000053927"/>
    </source>
</evidence>
<dbReference type="OMA" id="IDDEHEW"/>
<dbReference type="KEGG" id="shs:STEHIDRAFT_31716"/>
<protein>
    <submittedName>
        <fullName evidence="1">Uncharacterized protein</fullName>
    </submittedName>
</protein>
<keyword evidence="2" id="KW-1185">Reference proteome</keyword>
<dbReference type="KEGG" id="shs:STEHIDRAFT_27424"/>
<dbReference type="GeneID" id="18804511"/>